<feature type="domain" description="RRM" evidence="4">
    <location>
        <begin position="374"/>
        <end position="451"/>
    </location>
</feature>
<dbReference type="PANTHER" id="PTHR16105:SF2">
    <property type="entry name" value="RNA-BINDING PROTEIN 41"/>
    <property type="match status" value="1"/>
</dbReference>
<dbReference type="PANTHER" id="PTHR16105">
    <property type="entry name" value="RNA-BINDING REGION-CONTAINING PROTEIN 3"/>
    <property type="match status" value="1"/>
</dbReference>
<dbReference type="InterPro" id="IPR012677">
    <property type="entry name" value="Nucleotide-bd_a/b_plait_sf"/>
</dbReference>
<dbReference type="Proteomes" id="UP001208570">
    <property type="component" value="Unassembled WGS sequence"/>
</dbReference>
<dbReference type="InterPro" id="IPR035979">
    <property type="entry name" value="RBD_domain_sf"/>
</dbReference>
<evidence type="ECO:0000259" key="4">
    <source>
        <dbReference type="PROSITE" id="PS50102"/>
    </source>
</evidence>
<evidence type="ECO:0000256" key="1">
    <source>
        <dbReference type="ARBA" id="ARBA00022884"/>
    </source>
</evidence>
<dbReference type="GO" id="GO:0000398">
    <property type="term" value="P:mRNA splicing, via spliceosome"/>
    <property type="evidence" value="ECO:0007669"/>
    <property type="project" value="TreeGrafter"/>
</dbReference>
<dbReference type="Gene3D" id="3.30.70.330">
    <property type="match status" value="1"/>
</dbReference>
<dbReference type="AlphaFoldDB" id="A0AAD9JZN1"/>
<dbReference type="SUPFAM" id="SSF54928">
    <property type="entry name" value="RNA-binding domain, RBD"/>
    <property type="match status" value="1"/>
</dbReference>
<protein>
    <recommendedName>
        <fullName evidence="4">RRM domain-containing protein</fullName>
    </recommendedName>
</protein>
<name>A0AAD9JZN1_9ANNE</name>
<evidence type="ECO:0000313" key="6">
    <source>
        <dbReference type="Proteomes" id="UP001208570"/>
    </source>
</evidence>
<evidence type="ECO:0000256" key="2">
    <source>
        <dbReference type="PROSITE-ProRule" id="PRU00176"/>
    </source>
</evidence>
<proteinExistence type="predicted"/>
<organism evidence="5 6">
    <name type="scientific">Paralvinella palmiformis</name>
    <dbReference type="NCBI Taxonomy" id="53620"/>
    <lineage>
        <taxon>Eukaryota</taxon>
        <taxon>Metazoa</taxon>
        <taxon>Spiralia</taxon>
        <taxon>Lophotrochozoa</taxon>
        <taxon>Annelida</taxon>
        <taxon>Polychaeta</taxon>
        <taxon>Sedentaria</taxon>
        <taxon>Canalipalpata</taxon>
        <taxon>Terebellida</taxon>
        <taxon>Terebelliformia</taxon>
        <taxon>Alvinellidae</taxon>
        <taxon>Paralvinella</taxon>
    </lineage>
</organism>
<dbReference type="Pfam" id="PF00076">
    <property type="entry name" value="RRM_1"/>
    <property type="match status" value="1"/>
</dbReference>
<dbReference type="InterPro" id="IPR045164">
    <property type="entry name" value="RBM41/RNPC3"/>
</dbReference>
<dbReference type="SMART" id="SM00360">
    <property type="entry name" value="RRM"/>
    <property type="match status" value="1"/>
</dbReference>
<sequence>MPGNYKPFKEDVNSYKTTGIPCGNPRRYQSRAVIKMCPLTGRRRDVCLETPVEDIETEGDRQLQVLLKRQLNTDVNLTDELAKKRAFTEPVVYNVLDAGVAGPKTLSEFRFKELEKYREDELRQFGLTQDEIEFKLKTGNIETSQKSTGYGAHPAAIATKLKAIDEKIKAHQEMLSKPVSFSGTKTMTRHEMDLELAITHNEEKAKLLGSLLIEGNTLDPSYEDKNHPINHLDDILEEALTKRRPQSNHKLKDSAVESHSVVEEHSSVISKSDINNGKERRSTLEDKLEPMTEATCQPKPKVVKRSDEYIYLPESTDSKERLMGSSRVSEAKIRKINGHIDLIPEEAICRYRLSVQEIKKLDRFTNYEPGLPSNNLFLKNLSSKVTESDLVSLFHRYQKPNTPVKYRLMSGRMKGQAFVTLDSQKTAAEALNLINGYHFKGKPIIIQYGKQ</sequence>
<keyword evidence="6" id="KW-1185">Reference proteome</keyword>
<evidence type="ECO:0000256" key="3">
    <source>
        <dbReference type="SAM" id="MobiDB-lite"/>
    </source>
</evidence>
<reference evidence="5" key="1">
    <citation type="journal article" date="2023" name="Mol. Biol. Evol.">
        <title>Third-Generation Sequencing Reveals the Adaptive Role of the Epigenome in Three Deep-Sea Polychaetes.</title>
        <authorList>
            <person name="Perez M."/>
            <person name="Aroh O."/>
            <person name="Sun Y."/>
            <person name="Lan Y."/>
            <person name="Juniper S.K."/>
            <person name="Young C.R."/>
            <person name="Angers B."/>
            <person name="Qian P.Y."/>
        </authorList>
    </citation>
    <scope>NUCLEOTIDE SEQUENCE</scope>
    <source>
        <strain evidence="5">P08H-3</strain>
    </source>
</reference>
<dbReference type="InterPro" id="IPR000504">
    <property type="entry name" value="RRM_dom"/>
</dbReference>
<comment type="caution">
    <text evidence="5">The sequence shown here is derived from an EMBL/GenBank/DDBJ whole genome shotgun (WGS) entry which is preliminary data.</text>
</comment>
<keyword evidence="1 2" id="KW-0694">RNA-binding</keyword>
<dbReference type="GO" id="GO:0030626">
    <property type="term" value="F:U12 snRNA binding"/>
    <property type="evidence" value="ECO:0007669"/>
    <property type="project" value="TreeGrafter"/>
</dbReference>
<accession>A0AAD9JZN1</accession>
<feature type="region of interest" description="Disordered" evidence="3">
    <location>
        <begin position="244"/>
        <end position="281"/>
    </location>
</feature>
<feature type="compositionally biased region" description="Basic and acidic residues" evidence="3">
    <location>
        <begin position="250"/>
        <end position="266"/>
    </location>
</feature>
<evidence type="ECO:0000313" key="5">
    <source>
        <dbReference type="EMBL" id="KAK2161856.1"/>
    </source>
</evidence>
<dbReference type="GO" id="GO:0005689">
    <property type="term" value="C:U12-type spliceosomal complex"/>
    <property type="evidence" value="ECO:0007669"/>
    <property type="project" value="TreeGrafter"/>
</dbReference>
<gene>
    <name evidence="5" type="ORF">LSH36_108g01114</name>
</gene>
<dbReference type="PROSITE" id="PS50102">
    <property type="entry name" value="RRM"/>
    <property type="match status" value="1"/>
</dbReference>
<dbReference type="GO" id="GO:0097157">
    <property type="term" value="F:pre-mRNA intronic binding"/>
    <property type="evidence" value="ECO:0007669"/>
    <property type="project" value="TreeGrafter"/>
</dbReference>
<dbReference type="EMBL" id="JAODUP010000108">
    <property type="protein sequence ID" value="KAK2161856.1"/>
    <property type="molecule type" value="Genomic_DNA"/>
</dbReference>